<dbReference type="InterPro" id="IPR013083">
    <property type="entry name" value="Znf_RING/FYVE/PHD"/>
</dbReference>
<comment type="caution">
    <text evidence="1">The sequence shown here is derived from an EMBL/GenBank/DDBJ whole genome shotgun (WGS) entry which is preliminary data.</text>
</comment>
<protein>
    <recommendedName>
        <fullName evidence="3">RING-type domain-containing protein</fullName>
    </recommendedName>
</protein>
<evidence type="ECO:0000313" key="2">
    <source>
        <dbReference type="Proteomes" id="UP001383192"/>
    </source>
</evidence>
<dbReference type="Gene3D" id="3.30.40.10">
    <property type="entry name" value="Zinc/RING finger domain, C3HC4 (zinc finger)"/>
    <property type="match status" value="1"/>
</dbReference>
<dbReference type="EMBL" id="JAYKXP010000042">
    <property type="protein sequence ID" value="KAK7038809.1"/>
    <property type="molecule type" value="Genomic_DNA"/>
</dbReference>
<dbReference type="SUPFAM" id="SSF57850">
    <property type="entry name" value="RING/U-box"/>
    <property type="match status" value="1"/>
</dbReference>
<evidence type="ECO:0008006" key="3">
    <source>
        <dbReference type="Google" id="ProtNLM"/>
    </source>
</evidence>
<accession>A0AAW0CM52</accession>
<reference evidence="1 2" key="1">
    <citation type="submission" date="2024-01" db="EMBL/GenBank/DDBJ databases">
        <title>A draft genome for a cacao thread blight-causing isolate of Paramarasmius palmivorus.</title>
        <authorList>
            <person name="Baruah I.K."/>
            <person name="Bukari Y."/>
            <person name="Amoako-Attah I."/>
            <person name="Meinhardt L.W."/>
            <person name="Bailey B.A."/>
            <person name="Cohen S.P."/>
        </authorList>
    </citation>
    <scope>NUCLEOTIDE SEQUENCE [LARGE SCALE GENOMIC DNA]</scope>
    <source>
        <strain evidence="1 2">GH-12</strain>
    </source>
</reference>
<evidence type="ECO:0000313" key="1">
    <source>
        <dbReference type="EMBL" id="KAK7038809.1"/>
    </source>
</evidence>
<proteinExistence type="predicted"/>
<dbReference type="AlphaFoldDB" id="A0AAW0CM52"/>
<sequence length="286" mass="31861">MDSESATLWQVETIECAEWAGRCWLYLIKWYGYETVDNTYENPLVATFMTNLPLLDGNHLRPYTTAKGSAKSFGRIIPPYDPSSPVSQAFEPNSDFPESCLAQCQTGDEANRDNTHQALLQIPEAEPTKAAPAVATSFKTHSGIVMQVPDASLLSNPPEALGLDDLNANDRYQTVLLSLKAKKVDAHKILYKKAKNDSKEDPSWRRVGCSICYDCEDLDDAGRLLACRCRSHIYCKTCVETWIKKSRVLNAGALFTQFHLHGFSLRQTKKDIAANTGKIGRQKSGH</sequence>
<name>A0AAW0CM52_9AGAR</name>
<dbReference type="InterPro" id="IPR016197">
    <property type="entry name" value="Chromo-like_dom_sf"/>
</dbReference>
<dbReference type="SUPFAM" id="SSF54160">
    <property type="entry name" value="Chromo domain-like"/>
    <property type="match status" value="1"/>
</dbReference>
<dbReference type="CDD" id="cd00024">
    <property type="entry name" value="CD_CSD"/>
    <property type="match status" value="1"/>
</dbReference>
<dbReference type="Proteomes" id="UP001383192">
    <property type="component" value="Unassembled WGS sequence"/>
</dbReference>
<keyword evidence="2" id="KW-1185">Reference proteome</keyword>
<gene>
    <name evidence="1" type="ORF">VNI00_010439</name>
</gene>
<organism evidence="1 2">
    <name type="scientific">Paramarasmius palmivorus</name>
    <dbReference type="NCBI Taxonomy" id="297713"/>
    <lineage>
        <taxon>Eukaryota</taxon>
        <taxon>Fungi</taxon>
        <taxon>Dikarya</taxon>
        <taxon>Basidiomycota</taxon>
        <taxon>Agaricomycotina</taxon>
        <taxon>Agaricomycetes</taxon>
        <taxon>Agaricomycetidae</taxon>
        <taxon>Agaricales</taxon>
        <taxon>Marasmiineae</taxon>
        <taxon>Marasmiaceae</taxon>
        <taxon>Paramarasmius</taxon>
    </lineage>
</organism>